<keyword evidence="2" id="KW-1185">Reference proteome</keyword>
<dbReference type="Proteomes" id="UP001139493">
    <property type="component" value="Unassembled WGS sequence"/>
</dbReference>
<comment type="caution">
    <text evidence="1">The sequence shown here is derived from an EMBL/GenBank/DDBJ whole genome shotgun (WGS) entry which is preliminary data.</text>
</comment>
<sequence length="107" mass="11999">MTDLVNPDEIELAVGANRHPTEHYGRAVSADGIVFILHSAECRNSGRDLRECPYSIALDKGIDDVFPWTGWRQVQDRPVRLEIARGYLMPDFQTYRSALADPRGGQG</sequence>
<accession>A0A9X2GAE2</accession>
<evidence type="ECO:0000313" key="1">
    <source>
        <dbReference type="EMBL" id="MCP2265556.1"/>
    </source>
</evidence>
<dbReference type="EMBL" id="JAMTCS010000008">
    <property type="protein sequence ID" value="MCP2265556.1"/>
    <property type="molecule type" value="Genomic_DNA"/>
</dbReference>
<evidence type="ECO:0000313" key="2">
    <source>
        <dbReference type="Proteomes" id="UP001139493"/>
    </source>
</evidence>
<reference evidence="1" key="1">
    <citation type="submission" date="2022-06" db="EMBL/GenBank/DDBJ databases">
        <title>Genomic Encyclopedia of Archaeal and Bacterial Type Strains, Phase II (KMG-II): from individual species to whole genera.</title>
        <authorList>
            <person name="Goeker M."/>
        </authorList>
    </citation>
    <scope>NUCLEOTIDE SEQUENCE</scope>
    <source>
        <strain evidence="1">DSM 26652</strain>
    </source>
</reference>
<protein>
    <submittedName>
        <fullName evidence="1">Uncharacterized protein</fullName>
    </submittedName>
</protein>
<dbReference type="RefSeq" id="WP_253836764.1">
    <property type="nucleotide sequence ID" value="NZ_JAMTCS010000008.1"/>
</dbReference>
<dbReference type="AlphaFoldDB" id="A0A9X2GAE2"/>
<organism evidence="1 2">
    <name type="scientific">Promicromonospora thailandica</name>
    <dbReference type="NCBI Taxonomy" id="765201"/>
    <lineage>
        <taxon>Bacteria</taxon>
        <taxon>Bacillati</taxon>
        <taxon>Actinomycetota</taxon>
        <taxon>Actinomycetes</taxon>
        <taxon>Micrococcales</taxon>
        <taxon>Promicromonosporaceae</taxon>
        <taxon>Promicromonospora</taxon>
    </lineage>
</organism>
<gene>
    <name evidence="1" type="ORF">APR03_002912</name>
</gene>
<proteinExistence type="predicted"/>
<name>A0A9X2GAE2_9MICO</name>